<feature type="transmembrane region" description="Helical" evidence="7">
    <location>
        <begin position="195"/>
        <end position="217"/>
    </location>
</feature>
<evidence type="ECO:0000313" key="9">
    <source>
        <dbReference type="Proteomes" id="UP000247755"/>
    </source>
</evidence>
<gene>
    <name evidence="8" type="ORF">NA66_104429</name>
</gene>
<evidence type="ECO:0000256" key="3">
    <source>
        <dbReference type="ARBA" id="ARBA00022475"/>
    </source>
</evidence>
<keyword evidence="4 7" id="KW-0812">Transmembrane</keyword>
<dbReference type="NCBIfam" id="TIGR01401">
    <property type="entry name" value="fliR_like_III"/>
    <property type="match status" value="1"/>
</dbReference>
<sequence>MNELLAVSPLNGRGVLEYLSLLGVCSLRLGIIMIVFPPVGDGALQGTLRTGLVLLFSAYVAYGQPVEFLDALNGAWLVQTIMREAAIGFLLAFSASTVFWAVLSVGVYIDAITGYNNIQIVNPVRSEQSTPISTLFGQLANTAFWALGGGIVLIGILYESYEWWPISSDWPNSTRILSSFLLQQTDTLMQTIAKLAAPMAFMLLLVDFGFAFAAKSAPKLDLMNLSQPAKALLTIVMLALFTALFIHQVHGPLTLAGLSDRIRELASRADR</sequence>
<evidence type="ECO:0000256" key="7">
    <source>
        <dbReference type="RuleBase" id="RU362072"/>
    </source>
</evidence>
<keyword evidence="3 7" id="KW-1003">Cell membrane</keyword>
<comment type="caution">
    <text evidence="8">The sequence shown here is derived from an EMBL/GenBank/DDBJ whole genome shotgun (WGS) entry which is preliminary data.</text>
</comment>
<evidence type="ECO:0000256" key="6">
    <source>
        <dbReference type="ARBA" id="ARBA00023136"/>
    </source>
</evidence>
<comment type="subcellular location">
    <subcellularLocation>
        <location evidence="1 7">Cell membrane</location>
        <topology evidence="1 7">Multi-pass membrane protein</topology>
    </subcellularLocation>
</comment>
<accession>A0A318HYZ0</accession>
<dbReference type="GO" id="GO:0005886">
    <property type="term" value="C:plasma membrane"/>
    <property type="evidence" value="ECO:0007669"/>
    <property type="project" value="UniProtKB-SubCell"/>
</dbReference>
<reference evidence="8 9" key="1">
    <citation type="submission" date="2018-05" db="EMBL/GenBank/DDBJ databases">
        <title>Comparative genomics of bacterial root endophytes of switchgrass collected from native prairies over two seasons.</title>
        <authorList>
            <person name="Tang Y."/>
        </authorList>
    </citation>
    <scope>NUCLEOTIDE SEQUENCE [LARGE SCALE GENOMIC DNA]</scope>
    <source>
        <strain evidence="8 9">NFIX32</strain>
    </source>
</reference>
<keyword evidence="5 7" id="KW-1133">Transmembrane helix</keyword>
<feature type="transmembrane region" description="Helical" evidence="7">
    <location>
        <begin position="85"/>
        <end position="109"/>
    </location>
</feature>
<evidence type="ECO:0000256" key="2">
    <source>
        <dbReference type="ARBA" id="ARBA00009772"/>
    </source>
</evidence>
<evidence type="ECO:0000256" key="4">
    <source>
        <dbReference type="ARBA" id="ARBA00022692"/>
    </source>
</evidence>
<feature type="transmembrane region" description="Helical" evidence="7">
    <location>
        <begin position="135"/>
        <end position="158"/>
    </location>
</feature>
<feature type="transmembrane region" description="Helical" evidence="7">
    <location>
        <begin position="15"/>
        <end position="36"/>
    </location>
</feature>
<dbReference type="EMBL" id="QJJY01000044">
    <property type="protein sequence ID" value="PXX21940.1"/>
    <property type="molecule type" value="Genomic_DNA"/>
</dbReference>
<dbReference type="AlphaFoldDB" id="A0A318HYZ0"/>
<feature type="transmembrane region" description="Helical" evidence="7">
    <location>
        <begin position="229"/>
        <end position="249"/>
    </location>
</feature>
<evidence type="ECO:0000256" key="5">
    <source>
        <dbReference type="ARBA" id="ARBA00022989"/>
    </source>
</evidence>
<dbReference type="InterPro" id="IPR006304">
    <property type="entry name" value="T3SS_SpaR/YscT"/>
</dbReference>
<evidence type="ECO:0000313" key="8">
    <source>
        <dbReference type="EMBL" id="PXX21940.1"/>
    </source>
</evidence>
<comment type="similarity">
    <text evidence="2 7">Belongs to the FliR/MopE/SpaR family.</text>
</comment>
<dbReference type="PRINTS" id="PR00953">
    <property type="entry name" value="TYPE3IMRPROT"/>
</dbReference>
<organism evidence="8 9">
    <name type="scientific">Burkholderia pyrrocinia</name>
    <name type="common">Pseudomonas pyrrocinia</name>
    <dbReference type="NCBI Taxonomy" id="60550"/>
    <lineage>
        <taxon>Bacteria</taxon>
        <taxon>Pseudomonadati</taxon>
        <taxon>Pseudomonadota</taxon>
        <taxon>Betaproteobacteria</taxon>
        <taxon>Burkholderiales</taxon>
        <taxon>Burkholderiaceae</taxon>
        <taxon>Burkholderia</taxon>
        <taxon>Burkholderia cepacia complex</taxon>
    </lineage>
</organism>
<feature type="transmembrane region" description="Helical" evidence="7">
    <location>
        <begin position="48"/>
        <end position="65"/>
    </location>
</feature>
<protein>
    <submittedName>
        <fullName evidence="8">Type III secretion protein T</fullName>
    </submittedName>
</protein>
<keyword evidence="6 7" id="KW-0472">Membrane</keyword>
<name>A0A318HYZ0_BURPY</name>
<dbReference type="Pfam" id="PF01311">
    <property type="entry name" value="Bac_export_1"/>
    <property type="match status" value="1"/>
</dbReference>
<dbReference type="RefSeq" id="WP_072445249.1">
    <property type="nucleotide sequence ID" value="NZ_CADFDT010000037.1"/>
</dbReference>
<dbReference type="Proteomes" id="UP000247755">
    <property type="component" value="Unassembled WGS sequence"/>
</dbReference>
<dbReference type="InterPro" id="IPR002010">
    <property type="entry name" value="T3SS_IM_R"/>
</dbReference>
<dbReference type="PANTHER" id="PTHR30065:SF1">
    <property type="entry name" value="SURFACE PRESENTATION OF ANTIGENS PROTEIN SPAR"/>
    <property type="match status" value="1"/>
</dbReference>
<proteinExistence type="inferred from homology"/>
<evidence type="ECO:0000256" key="1">
    <source>
        <dbReference type="ARBA" id="ARBA00004651"/>
    </source>
</evidence>
<dbReference type="PANTHER" id="PTHR30065">
    <property type="entry name" value="FLAGELLAR BIOSYNTHETIC PROTEIN FLIR"/>
    <property type="match status" value="1"/>
</dbReference>
<dbReference type="GO" id="GO:0006605">
    <property type="term" value="P:protein targeting"/>
    <property type="evidence" value="ECO:0007669"/>
    <property type="project" value="UniProtKB-UniRule"/>
</dbReference>